<reference evidence="2" key="1">
    <citation type="journal article" date="2014" name="Int. J. Syst. Evol. Microbiol.">
        <title>Complete genome sequence of Corynebacterium casei LMG S-19264T (=DSM 44701T), isolated from a smear-ripened cheese.</title>
        <authorList>
            <consortium name="US DOE Joint Genome Institute (JGI-PGF)"/>
            <person name="Walter F."/>
            <person name="Albersmeier A."/>
            <person name="Kalinowski J."/>
            <person name="Ruckert C."/>
        </authorList>
    </citation>
    <scope>NUCLEOTIDE SEQUENCE</scope>
    <source>
        <strain evidence="2">CGMCC 1.15152</strain>
    </source>
</reference>
<dbReference type="SUPFAM" id="SSF69322">
    <property type="entry name" value="Tricorn protease domain 2"/>
    <property type="match status" value="1"/>
</dbReference>
<sequence>MKIRLAAAPVAVLVLAGCAPAATSAPPSPDTSAPAPHGERAGAIEMATPQSTLLSVAADGTVGLLDLLTEETRELGAIGAPTAIDSDGRFGFVSTQQGVDVVDSGVWSWDHGDHFHHYRAEPRLTGSLPGEGPVSVTTPPLSTSGATGLFFSGSGDAVAVDMASLDGGEISEWFRLPTEANSGVVAPAGDYAVVAVDDGSDTAVVYDDEGELVDGSSAPCVDPAGAIATRAGTVIGCADGALIAMTDSGSVTFDRAPAPSDAPRATEFAGRKNRPTVAALSGDRAFWLLDVREREWERVEVSHDLVAVAAADDADGNVVAIDADGVVRVFGPDGSDRGSTDPIAHENSTLTVDTERAYVASPAEGVVYEIDYADAARIARVLTTATSPDAAVEVGR</sequence>
<evidence type="ECO:0000256" key="1">
    <source>
        <dbReference type="SAM" id="SignalP"/>
    </source>
</evidence>
<accession>A0A917DC85</accession>
<dbReference type="Proteomes" id="UP000633205">
    <property type="component" value="Unassembled WGS sequence"/>
</dbReference>
<evidence type="ECO:0000313" key="3">
    <source>
        <dbReference type="Proteomes" id="UP000633205"/>
    </source>
</evidence>
<gene>
    <name evidence="2" type="ORF">GCM10010915_02360</name>
</gene>
<dbReference type="AlphaFoldDB" id="A0A917DC85"/>
<keyword evidence="2" id="KW-0449">Lipoprotein</keyword>
<keyword evidence="1" id="KW-0732">Signal</keyword>
<keyword evidence="3" id="KW-1185">Reference proteome</keyword>
<protein>
    <submittedName>
        <fullName evidence="2">Lipoprotein</fullName>
    </submittedName>
</protein>
<dbReference type="PROSITE" id="PS51257">
    <property type="entry name" value="PROKAR_LIPOPROTEIN"/>
    <property type="match status" value="1"/>
</dbReference>
<organism evidence="2 3">
    <name type="scientific">Microbacterium faecale</name>
    <dbReference type="NCBI Taxonomy" id="1804630"/>
    <lineage>
        <taxon>Bacteria</taxon>
        <taxon>Bacillati</taxon>
        <taxon>Actinomycetota</taxon>
        <taxon>Actinomycetes</taxon>
        <taxon>Micrococcales</taxon>
        <taxon>Microbacteriaceae</taxon>
        <taxon>Microbacterium</taxon>
    </lineage>
</organism>
<feature type="chain" id="PRO_5037390385" evidence="1">
    <location>
        <begin position="22"/>
        <end position="396"/>
    </location>
</feature>
<dbReference type="RefSeq" id="WP_188710501.1">
    <property type="nucleotide sequence ID" value="NZ_BMHO01000001.1"/>
</dbReference>
<evidence type="ECO:0000313" key="2">
    <source>
        <dbReference type="EMBL" id="GGD25838.1"/>
    </source>
</evidence>
<comment type="caution">
    <text evidence="2">The sequence shown here is derived from an EMBL/GenBank/DDBJ whole genome shotgun (WGS) entry which is preliminary data.</text>
</comment>
<reference evidence="2" key="2">
    <citation type="submission" date="2020-09" db="EMBL/GenBank/DDBJ databases">
        <authorList>
            <person name="Sun Q."/>
            <person name="Zhou Y."/>
        </authorList>
    </citation>
    <scope>NUCLEOTIDE SEQUENCE</scope>
    <source>
        <strain evidence="2">CGMCC 1.15152</strain>
    </source>
</reference>
<proteinExistence type="predicted"/>
<dbReference type="EMBL" id="BMHO01000001">
    <property type="protein sequence ID" value="GGD25838.1"/>
    <property type="molecule type" value="Genomic_DNA"/>
</dbReference>
<feature type="signal peptide" evidence="1">
    <location>
        <begin position="1"/>
        <end position="21"/>
    </location>
</feature>
<name>A0A917DC85_9MICO</name>